<evidence type="ECO:0000256" key="1">
    <source>
        <dbReference type="ARBA" id="ARBA00022438"/>
    </source>
</evidence>
<dbReference type="EMBL" id="CP013118">
    <property type="protein sequence ID" value="ALO14785.1"/>
    <property type="molecule type" value="Genomic_DNA"/>
</dbReference>
<reference evidence="9 10" key="1">
    <citation type="submission" date="2015-11" db="EMBL/GenBank/DDBJ databases">
        <title>Description and complete genome sequence of a novel strain predominating in hypersaline microbial mats and representing a new family of the Bacteriodetes phylum.</title>
        <authorList>
            <person name="Spring S."/>
            <person name="Bunk B."/>
            <person name="Sproer C."/>
            <person name="Klenk H.-P."/>
        </authorList>
    </citation>
    <scope>NUCLEOTIDE SEQUENCE [LARGE SCALE GENOMIC DNA]</scope>
    <source>
        <strain evidence="9 10">L21-Spi-D4</strain>
    </source>
</reference>
<evidence type="ECO:0000256" key="2">
    <source>
        <dbReference type="ARBA" id="ARBA00022670"/>
    </source>
</evidence>
<name>A0A0S2HXJ5_9BACT</name>
<dbReference type="InterPro" id="IPR045175">
    <property type="entry name" value="M28_fam"/>
</dbReference>
<dbReference type="STRING" id="1307839.L21SP5_01126"/>
<dbReference type="Proteomes" id="UP000064893">
    <property type="component" value="Chromosome"/>
</dbReference>
<dbReference type="OrthoDB" id="9764939at2"/>
<dbReference type="EC" id="3.4.11.6" evidence="9"/>
<dbReference type="Pfam" id="PF04389">
    <property type="entry name" value="Peptidase_M28"/>
    <property type="match status" value="1"/>
</dbReference>
<evidence type="ECO:0000256" key="4">
    <source>
        <dbReference type="ARBA" id="ARBA00022729"/>
    </source>
</evidence>
<feature type="chain" id="PRO_5006599207" evidence="7">
    <location>
        <begin position="22"/>
        <end position="412"/>
    </location>
</feature>
<keyword evidence="2" id="KW-0645">Protease</keyword>
<dbReference type="PANTHER" id="PTHR12147:SF56">
    <property type="entry name" value="AMINOPEPTIDASE YDR415C-RELATED"/>
    <property type="match status" value="1"/>
</dbReference>
<evidence type="ECO:0000256" key="5">
    <source>
        <dbReference type="ARBA" id="ARBA00022801"/>
    </source>
</evidence>
<dbReference type="InterPro" id="IPR007484">
    <property type="entry name" value="Peptidase_M28"/>
</dbReference>
<proteinExistence type="predicted"/>
<sequence precursor="true">MTLLKPVLLLALLFTISLTPAQDKSYATKIINRLASEVFDGRGYVNNGDIKAARYIASEFKNTGALPIGKSYLHPFKISINTFPDTVSVKVDGKNLKTAKDFMVGGGSKKTNGTYELVNIDTAELDNWEDINQYINNKVVVLPAAAEKDKRTYKLNAAGYIFTHKKNLYWRLSDAVEVKPYFYLHTYDSLINDSKVISVNVNNTFYENYRTANVMAMIEGSAKPDSFYVFTAHYDHLGRMGSEVFFPGANDNASGTAMLLDMARHYSKPMNKPEYSMIFMAFAAEECGLFGSEYAANNSPVALDKIKFLFNLDMVGSGSGGIGMVNAKVEPKADSLINAINDEKKYFSDIRSGGARCVSDHCAFARKNVPAIFIFTRGKEYMHYHTLSDSGPVPLTKWDELFNLLSDFMRLY</sequence>
<dbReference type="KEGG" id="blq:L21SP5_01126"/>
<evidence type="ECO:0000256" key="7">
    <source>
        <dbReference type="SAM" id="SignalP"/>
    </source>
</evidence>
<evidence type="ECO:0000256" key="6">
    <source>
        <dbReference type="ARBA" id="ARBA00022833"/>
    </source>
</evidence>
<evidence type="ECO:0000259" key="8">
    <source>
        <dbReference type="Pfam" id="PF04389"/>
    </source>
</evidence>
<feature type="domain" description="Peptidase M28" evidence="8">
    <location>
        <begin position="213"/>
        <end position="390"/>
    </location>
</feature>
<feature type="signal peptide" evidence="7">
    <location>
        <begin position="1"/>
        <end position="21"/>
    </location>
</feature>
<dbReference type="GO" id="GO:0008235">
    <property type="term" value="F:metalloexopeptidase activity"/>
    <property type="evidence" value="ECO:0007669"/>
    <property type="project" value="InterPro"/>
</dbReference>
<dbReference type="SUPFAM" id="SSF53187">
    <property type="entry name" value="Zn-dependent exopeptidases"/>
    <property type="match status" value="1"/>
</dbReference>
<keyword evidence="5 9" id="KW-0378">Hydrolase</keyword>
<evidence type="ECO:0000313" key="10">
    <source>
        <dbReference type="Proteomes" id="UP000064893"/>
    </source>
</evidence>
<dbReference type="PANTHER" id="PTHR12147">
    <property type="entry name" value="METALLOPEPTIDASE M28 FAMILY MEMBER"/>
    <property type="match status" value="1"/>
</dbReference>
<keyword evidence="3" id="KW-0479">Metal-binding</keyword>
<dbReference type="Gene3D" id="3.40.630.10">
    <property type="entry name" value="Zn peptidases"/>
    <property type="match status" value="1"/>
</dbReference>
<dbReference type="GO" id="GO:0004177">
    <property type="term" value="F:aminopeptidase activity"/>
    <property type="evidence" value="ECO:0007669"/>
    <property type="project" value="UniProtKB-KW"/>
</dbReference>
<gene>
    <name evidence="9" type="primary">ywaD_1</name>
    <name evidence="9" type="ORF">L21SP5_01126</name>
</gene>
<dbReference type="RefSeq" id="WP_057952301.1">
    <property type="nucleotide sequence ID" value="NZ_CP013118.1"/>
</dbReference>
<evidence type="ECO:0000256" key="3">
    <source>
        <dbReference type="ARBA" id="ARBA00022723"/>
    </source>
</evidence>
<keyword evidence="10" id="KW-1185">Reference proteome</keyword>
<keyword evidence="6" id="KW-0862">Zinc</keyword>
<dbReference type="AlphaFoldDB" id="A0A0S2HXJ5"/>
<keyword evidence="1 9" id="KW-0031">Aminopeptidase</keyword>
<dbReference type="GO" id="GO:0046872">
    <property type="term" value="F:metal ion binding"/>
    <property type="evidence" value="ECO:0007669"/>
    <property type="project" value="UniProtKB-KW"/>
</dbReference>
<protein>
    <submittedName>
        <fullName evidence="9">Arginyl aminopeptidase</fullName>
        <ecNumber evidence="9">3.4.11.6</ecNumber>
    </submittedName>
</protein>
<evidence type="ECO:0000313" key="9">
    <source>
        <dbReference type="EMBL" id="ALO14785.1"/>
    </source>
</evidence>
<accession>A0A0S2HXJ5</accession>
<organism evidence="9 10">
    <name type="scientific">Salinivirga cyanobacteriivorans</name>
    <dbReference type="NCBI Taxonomy" id="1307839"/>
    <lineage>
        <taxon>Bacteria</taxon>
        <taxon>Pseudomonadati</taxon>
        <taxon>Bacteroidota</taxon>
        <taxon>Bacteroidia</taxon>
        <taxon>Bacteroidales</taxon>
        <taxon>Salinivirgaceae</taxon>
        <taxon>Salinivirga</taxon>
    </lineage>
</organism>
<keyword evidence="4 7" id="KW-0732">Signal</keyword>
<dbReference type="GO" id="GO:0006508">
    <property type="term" value="P:proteolysis"/>
    <property type="evidence" value="ECO:0007669"/>
    <property type="project" value="UniProtKB-KW"/>
</dbReference>